<dbReference type="EMBL" id="CP003423">
    <property type="protein sequence ID" value="AFH42882.1"/>
    <property type="molecule type" value="Genomic_DNA"/>
</dbReference>
<organism evidence="2 3">
    <name type="scientific">Fervidicoccus fontis (strain DSM 19380 / JCM 18336 / VKM B-2539 / Kam940)</name>
    <dbReference type="NCBI Taxonomy" id="1163730"/>
    <lineage>
        <taxon>Archaea</taxon>
        <taxon>Thermoproteota</taxon>
        <taxon>Thermoprotei</taxon>
        <taxon>Fervidicoccales</taxon>
        <taxon>Fervidicoccaceae</taxon>
        <taxon>Fervidicoccus</taxon>
    </lineage>
</organism>
<dbReference type="InParanoid" id="I0A1M5"/>
<feature type="transmembrane region" description="Helical" evidence="1">
    <location>
        <begin position="12"/>
        <end position="33"/>
    </location>
</feature>
<feature type="transmembrane region" description="Helical" evidence="1">
    <location>
        <begin position="55"/>
        <end position="72"/>
    </location>
</feature>
<reference evidence="2 3" key="2">
    <citation type="journal article" date="2014" name="Extremophiles">
        <title>Analysis of the complete genome of Fervidococcus fontis confirms the distinct phylogenetic position of the order Fervidicoccales and suggests its environmental function.</title>
        <authorList>
            <person name="Lebedinsky A.V."/>
            <person name="Mardanov A.V."/>
            <person name="Kublanov I.V."/>
            <person name="Gumerov V.M."/>
            <person name="Beletsky A.V."/>
            <person name="Perevalova A.A."/>
            <person name="Bidzhieva S.Kh."/>
            <person name="Bonch-Osmolovskaya E.A."/>
            <person name="Skryabin K.G."/>
            <person name="Ravin N.V."/>
        </authorList>
    </citation>
    <scope>NUCLEOTIDE SEQUENCE [LARGE SCALE GENOMIC DNA]</scope>
    <source>
        <strain evidence="3">DSM 19380 / VKM B-2539 / Kam940</strain>
    </source>
</reference>
<reference evidence="3" key="1">
    <citation type="submission" date="2012-03" db="EMBL/GenBank/DDBJ databases">
        <title>Fervidicoccus fontis complete genome analysis confirms its distinct phylogenetic position and predicts its environmental function.</title>
        <authorList>
            <person name="Lebedinsky A.V."/>
            <person name="Mardanov A.V."/>
            <person name="Gumerov V.M."/>
            <person name="Beletsky A.V."/>
            <person name="Kublanov I.V."/>
            <person name="Perevalova A.A."/>
            <person name="Bonch-Osmolovskaya E.A."/>
            <person name="Ravin N.V."/>
            <person name="Skryabin K.G."/>
        </authorList>
    </citation>
    <scope>NUCLEOTIDE SEQUENCE [LARGE SCALE GENOMIC DNA]</scope>
    <source>
        <strain evidence="3">DSM 19380 / VKM B-2539 / Kam940</strain>
    </source>
</reference>
<keyword evidence="1" id="KW-1133">Transmembrane helix</keyword>
<dbReference type="STRING" id="1163730.FFONT_0894"/>
<sequence>MKIALKKIIKSITIGLIYSALLIILILTIQFFINTISFPILKEISPLFYFNLRNYIPYVVLFLFLSTASEILEGTVYSFIVKAISKIIVLMIIFTSFNNGFISYSITQGNSIVNIEINFNPLLYLFFAIFITFILLDFFSMINFYDKK</sequence>
<name>I0A1M5_FERFK</name>
<proteinExistence type="predicted"/>
<dbReference type="KEGG" id="ffo:FFONT_0894"/>
<evidence type="ECO:0000313" key="2">
    <source>
        <dbReference type="EMBL" id="AFH42882.1"/>
    </source>
</evidence>
<protein>
    <submittedName>
        <fullName evidence="2">Uncharacterized protein</fullName>
    </submittedName>
</protein>
<gene>
    <name evidence="2" type="ordered locus">FFONT_0894</name>
</gene>
<dbReference type="HOGENOM" id="CLU_1754614_0_0_2"/>
<feature type="transmembrane region" description="Helical" evidence="1">
    <location>
        <begin position="122"/>
        <end position="145"/>
    </location>
</feature>
<feature type="transmembrane region" description="Helical" evidence="1">
    <location>
        <begin position="84"/>
        <end position="102"/>
    </location>
</feature>
<dbReference type="AlphaFoldDB" id="I0A1M5"/>
<evidence type="ECO:0000256" key="1">
    <source>
        <dbReference type="SAM" id="Phobius"/>
    </source>
</evidence>
<accession>I0A1M5</accession>
<keyword evidence="3" id="KW-1185">Reference proteome</keyword>
<dbReference type="Proteomes" id="UP000007391">
    <property type="component" value="Chromosome"/>
</dbReference>
<keyword evidence="1" id="KW-0472">Membrane</keyword>
<evidence type="ECO:0000313" key="3">
    <source>
        <dbReference type="Proteomes" id="UP000007391"/>
    </source>
</evidence>
<keyword evidence="1" id="KW-0812">Transmembrane</keyword>